<feature type="transmembrane region" description="Helical" evidence="1">
    <location>
        <begin position="25"/>
        <end position="42"/>
    </location>
</feature>
<dbReference type="GO" id="GO:0009103">
    <property type="term" value="P:lipopolysaccharide biosynthetic process"/>
    <property type="evidence" value="ECO:0007669"/>
    <property type="project" value="TreeGrafter"/>
</dbReference>
<accession>A0AAJ2LYY9</accession>
<dbReference type="EMBL" id="JAHWXH010000001">
    <property type="protein sequence ID" value="MDS0243986.1"/>
    <property type="molecule type" value="Genomic_DNA"/>
</dbReference>
<keyword evidence="1" id="KW-1133">Transmembrane helix</keyword>
<reference evidence="3 4" key="1">
    <citation type="submission" date="2021-06" db="EMBL/GenBank/DDBJ databases">
        <title>Genome-based taxonomic framework of Microbacterium strains isolated from marine environment, the description of four new species and reclassification of four preexisting species.</title>
        <authorList>
            <person name="Lee S.D."/>
            <person name="Kim S.-M."/>
            <person name="Byeon Y.-S."/>
            <person name="Yang H.L."/>
            <person name="Kim I.S."/>
        </authorList>
    </citation>
    <scope>NUCLEOTIDE SEQUENCE [LARGE SCALE GENOMIC DNA]</scope>
    <source>
        <strain evidence="3 4">KACC 20514</strain>
    </source>
</reference>
<keyword evidence="3" id="KW-0808">Transferase</keyword>
<comment type="caution">
    <text evidence="3">The sequence shown here is derived from an EMBL/GenBank/DDBJ whole genome shotgun (WGS) entry which is preliminary data.</text>
</comment>
<gene>
    <name evidence="3" type="ORF">KZC50_00005</name>
</gene>
<protein>
    <submittedName>
        <fullName evidence="3">Acyltransferase</fullName>
    </submittedName>
</protein>
<dbReference type="InterPro" id="IPR002656">
    <property type="entry name" value="Acyl_transf_3_dom"/>
</dbReference>
<sequence length="327" mass="35525">MSVVAGRTGVSTVGRDKRTRFRTDIQALRALAIAVVVLNHLWPTRLTGGYVGVDVFFVISGYLITAHLLGEFARTGSIRLGRFYARRIRRLLPAALFVLAVSAVLVAIFLPYPRWLRNAAEIAASAGYVENWALAALSVDYSAANAAASVAQHYWSLSVEEQFYILWPLLILAAALGARRFLRSVNAGRILVVVVSVVVGASLFASVLFTAAAPSAAYFATFTRAWEFGVGALIALAPTAWRLRRRIANMLAIAGFIAILWSAFVYDDSTAFPGSAALIPVLGTAAIIAAGTRNDDLWHSAITARRPIQWLGNVSYSLYLWHWPESA</sequence>
<dbReference type="PANTHER" id="PTHR23028">
    <property type="entry name" value="ACETYLTRANSFERASE"/>
    <property type="match status" value="1"/>
</dbReference>
<dbReference type="AlphaFoldDB" id="A0AAJ2LYY9"/>
<feature type="transmembrane region" description="Helical" evidence="1">
    <location>
        <begin position="248"/>
        <end position="266"/>
    </location>
</feature>
<dbReference type="RefSeq" id="WP_310890136.1">
    <property type="nucleotide sequence ID" value="NZ_BAAAGR010000004.1"/>
</dbReference>
<evidence type="ECO:0000313" key="3">
    <source>
        <dbReference type="EMBL" id="MDS0243986.1"/>
    </source>
</evidence>
<feature type="transmembrane region" description="Helical" evidence="1">
    <location>
        <begin position="190"/>
        <end position="211"/>
    </location>
</feature>
<dbReference type="Proteomes" id="UP001183582">
    <property type="component" value="Unassembled WGS sequence"/>
</dbReference>
<evidence type="ECO:0000259" key="2">
    <source>
        <dbReference type="Pfam" id="PF01757"/>
    </source>
</evidence>
<keyword evidence="1" id="KW-0472">Membrane</keyword>
<dbReference type="GO" id="GO:0016020">
    <property type="term" value="C:membrane"/>
    <property type="evidence" value="ECO:0007669"/>
    <property type="project" value="TreeGrafter"/>
</dbReference>
<feature type="transmembrane region" description="Helical" evidence="1">
    <location>
        <begin position="217"/>
        <end position="236"/>
    </location>
</feature>
<feature type="domain" description="Acyltransferase 3" evidence="2">
    <location>
        <begin position="24"/>
        <end position="324"/>
    </location>
</feature>
<dbReference type="Pfam" id="PF01757">
    <property type="entry name" value="Acyl_transf_3"/>
    <property type="match status" value="1"/>
</dbReference>
<keyword evidence="1" id="KW-0812">Transmembrane</keyword>
<dbReference type="GeneID" id="301456560"/>
<feature type="transmembrane region" description="Helical" evidence="1">
    <location>
        <begin position="91"/>
        <end position="112"/>
    </location>
</feature>
<feature type="transmembrane region" description="Helical" evidence="1">
    <location>
        <begin position="48"/>
        <end position="70"/>
    </location>
</feature>
<keyword evidence="3" id="KW-0012">Acyltransferase</keyword>
<proteinExistence type="predicted"/>
<dbReference type="PANTHER" id="PTHR23028:SF53">
    <property type="entry name" value="ACYL_TRANSF_3 DOMAIN-CONTAINING PROTEIN"/>
    <property type="match status" value="1"/>
</dbReference>
<evidence type="ECO:0000256" key="1">
    <source>
        <dbReference type="SAM" id="Phobius"/>
    </source>
</evidence>
<organism evidence="3 4">
    <name type="scientific">Microbacterium aurantiacum</name>
    <dbReference type="NCBI Taxonomy" id="162393"/>
    <lineage>
        <taxon>Bacteria</taxon>
        <taxon>Bacillati</taxon>
        <taxon>Actinomycetota</taxon>
        <taxon>Actinomycetes</taxon>
        <taxon>Micrococcales</taxon>
        <taxon>Microbacteriaceae</taxon>
        <taxon>Microbacterium</taxon>
    </lineage>
</organism>
<evidence type="ECO:0000313" key="4">
    <source>
        <dbReference type="Proteomes" id="UP001183582"/>
    </source>
</evidence>
<feature type="transmembrane region" description="Helical" evidence="1">
    <location>
        <begin position="272"/>
        <end position="290"/>
    </location>
</feature>
<feature type="transmembrane region" description="Helical" evidence="1">
    <location>
        <begin position="162"/>
        <end position="178"/>
    </location>
</feature>
<dbReference type="GO" id="GO:0016747">
    <property type="term" value="F:acyltransferase activity, transferring groups other than amino-acyl groups"/>
    <property type="evidence" value="ECO:0007669"/>
    <property type="project" value="InterPro"/>
</dbReference>
<dbReference type="InterPro" id="IPR050879">
    <property type="entry name" value="Acyltransferase_3"/>
</dbReference>
<name>A0AAJ2LYY9_9MICO</name>